<evidence type="ECO:0000313" key="1">
    <source>
        <dbReference type="EMBL" id="PIY69096.1"/>
    </source>
</evidence>
<dbReference type="AlphaFoldDB" id="A0A2M7QCZ9"/>
<evidence type="ECO:0000313" key="2">
    <source>
        <dbReference type="Proteomes" id="UP000230108"/>
    </source>
</evidence>
<organism evidence="1 2">
    <name type="scientific">Candidatus Roizmanbacteria bacterium CG_4_10_14_0_8_um_filter_39_9</name>
    <dbReference type="NCBI Taxonomy" id="1974829"/>
    <lineage>
        <taxon>Bacteria</taxon>
        <taxon>Candidatus Roizmaniibacteriota</taxon>
    </lineage>
</organism>
<proteinExistence type="predicted"/>
<dbReference type="Proteomes" id="UP000230108">
    <property type="component" value="Unassembled WGS sequence"/>
</dbReference>
<gene>
    <name evidence="1" type="ORF">COY90_02410</name>
</gene>
<sequence length="77" mass="8599">MNSKSHPKPFSISYVTLNRGFTPKEAYGEPKVLLELRQILKEDYNVDLKLEEVLDIALVLVGFAETAMKIEAKSGSS</sequence>
<accession>A0A2M7QCZ9</accession>
<protein>
    <submittedName>
        <fullName evidence="1">Uncharacterized protein</fullName>
    </submittedName>
</protein>
<dbReference type="EMBL" id="PFLF01000052">
    <property type="protein sequence ID" value="PIY69096.1"/>
    <property type="molecule type" value="Genomic_DNA"/>
</dbReference>
<reference evidence="2" key="1">
    <citation type="submission" date="2017-09" db="EMBL/GenBank/DDBJ databases">
        <title>Depth-based differentiation of microbial function through sediment-hosted aquifers and enrichment of novel symbionts in the deep terrestrial subsurface.</title>
        <authorList>
            <person name="Probst A.J."/>
            <person name="Ladd B."/>
            <person name="Jarett J.K."/>
            <person name="Geller-Mcgrath D.E."/>
            <person name="Sieber C.M.K."/>
            <person name="Emerson J.B."/>
            <person name="Anantharaman K."/>
            <person name="Thomas B.C."/>
            <person name="Malmstrom R."/>
            <person name="Stieglmeier M."/>
            <person name="Klingl A."/>
            <person name="Woyke T."/>
            <person name="Ryan C.M."/>
            <person name="Banfield J.F."/>
        </authorList>
    </citation>
    <scope>NUCLEOTIDE SEQUENCE [LARGE SCALE GENOMIC DNA]</scope>
</reference>
<comment type="caution">
    <text evidence="1">The sequence shown here is derived from an EMBL/GenBank/DDBJ whole genome shotgun (WGS) entry which is preliminary data.</text>
</comment>
<name>A0A2M7QCZ9_9BACT</name>